<evidence type="ECO:0000313" key="3">
    <source>
        <dbReference type="EMBL" id="MBD7980039.1"/>
    </source>
</evidence>
<dbReference type="Proteomes" id="UP000655570">
    <property type="component" value="Unassembled WGS sequence"/>
</dbReference>
<comment type="caution">
    <text evidence="3">The sequence shown here is derived from an EMBL/GenBank/DDBJ whole genome shotgun (WGS) entry which is preliminary data.</text>
</comment>
<evidence type="ECO:0000259" key="2">
    <source>
        <dbReference type="Pfam" id="PF20441"/>
    </source>
</evidence>
<name>A0ABR8TXJ7_9CELL</name>
<protein>
    <submittedName>
        <fullName evidence="3">Terminase large subunit</fullName>
    </submittedName>
</protein>
<dbReference type="Pfam" id="PF03354">
    <property type="entry name" value="TerL_ATPase"/>
    <property type="match status" value="1"/>
</dbReference>
<dbReference type="EMBL" id="JACSQF010000003">
    <property type="protein sequence ID" value="MBD7980039.1"/>
    <property type="molecule type" value="Genomic_DNA"/>
</dbReference>
<proteinExistence type="predicted"/>
<evidence type="ECO:0000313" key="4">
    <source>
        <dbReference type="Proteomes" id="UP000655570"/>
    </source>
</evidence>
<gene>
    <name evidence="3" type="ORF">H9641_04815</name>
</gene>
<dbReference type="Pfam" id="PF20441">
    <property type="entry name" value="TerL_nuclease"/>
    <property type="match status" value="1"/>
</dbReference>
<dbReference type="Gene3D" id="3.40.50.300">
    <property type="entry name" value="P-loop containing nucleotide triphosphate hydrolases"/>
    <property type="match status" value="1"/>
</dbReference>
<dbReference type="InterPro" id="IPR046461">
    <property type="entry name" value="TerL_ATPase"/>
</dbReference>
<evidence type="ECO:0000259" key="1">
    <source>
        <dbReference type="Pfam" id="PF03354"/>
    </source>
</evidence>
<feature type="domain" description="Terminase large subunit-like ATPase" evidence="1">
    <location>
        <begin position="68"/>
        <end position="214"/>
    </location>
</feature>
<dbReference type="SUPFAM" id="SSF52540">
    <property type="entry name" value="P-loop containing nucleoside triphosphate hydrolases"/>
    <property type="match status" value="1"/>
</dbReference>
<sequence>MMGPKAKVTAPPLDLSDLPANGWKRVDAFAREYLKVPKGTGALTPFKLRKWQLEIIRGLFPARGQRPRQGLLSIPRGNGKTALAAVLGAYALFADGVEGAQVLIVASDERQAGHVFKAVKRMIELDERLAEQVQVYTDRIVVPHTNSELRTLPAEPGALQGWDPTLMIVDELHVVTEPVWEAVTSASGKREQSLTLAISTPSDTPESIMWKLVEWGRENNDPAFYFKEYAAPEGCLVGDEKAWKIANPALGDFLHIDALRATMKTTREPAFRRYRLGQWVGQAEGWMPWGVWDLCADPTREVRDGERVVLGFDGSASGDSTALVGCTVGEDPFVFVVDIWANPGDRGWRVPREQVDTVVHAAFKRWDVVELAADPWGWRSEIESWAKAHGEKKVLEWNTANAHRMAPATDRIYQGVTAQTMTHDGDVRLAAHVANCKAKATPMGDLVTKDKRGSPRKIDGAVAAIVAFDRAAWHANKSVRRKAVSFR</sequence>
<dbReference type="InterPro" id="IPR046462">
    <property type="entry name" value="TerL_nuclease"/>
</dbReference>
<dbReference type="InterPro" id="IPR005021">
    <property type="entry name" value="Terminase_largesu-like"/>
</dbReference>
<dbReference type="PANTHER" id="PTHR41287:SF1">
    <property type="entry name" value="PROTEIN YMFN"/>
    <property type="match status" value="1"/>
</dbReference>
<dbReference type="InterPro" id="IPR027417">
    <property type="entry name" value="P-loop_NTPase"/>
</dbReference>
<accession>A0ABR8TXJ7</accession>
<dbReference type="PANTHER" id="PTHR41287">
    <property type="match status" value="1"/>
</dbReference>
<reference evidence="3 4" key="1">
    <citation type="submission" date="2020-08" db="EMBL/GenBank/DDBJ databases">
        <title>A Genomic Blueprint of the Chicken Gut Microbiome.</title>
        <authorList>
            <person name="Gilroy R."/>
            <person name="Ravi A."/>
            <person name="Getino M."/>
            <person name="Pursley I."/>
            <person name="Horton D.L."/>
            <person name="Alikhan N.-F."/>
            <person name="Baker D."/>
            <person name="Gharbi K."/>
            <person name="Hall N."/>
            <person name="Watson M."/>
            <person name="Adriaenssens E.M."/>
            <person name="Foster-Nyarko E."/>
            <person name="Jarju S."/>
            <person name="Secka A."/>
            <person name="Antonio M."/>
            <person name="Oren A."/>
            <person name="Chaudhuri R."/>
            <person name="La Ragione R.M."/>
            <person name="Hildebrand F."/>
            <person name="Pallen M.J."/>
        </authorList>
    </citation>
    <scope>NUCLEOTIDE SEQUENCE [LARGE SCALE GENOMIC DNA]</scope>
    <source>
        <strain evidence="3 4">Sa2CUA9</strain>
    </source>
</reference>
<keyword evidence="4" id="KW-1185">Reference proteome</keyword>
<organism evidence="3 4">
    <name type="scientific">Oerskovia merdavium</name>
    <dbReference type="NCBI Taxonomy" id="2762227"/>
    <lineage>
        <taxon>Bacteria</taxon>
        <taxon>Bacillati</taxon>
        <taxon>Actinomycetota</taxon>
        <taxon>Actinomycetes</taxon>
        <taxon>Micrococcales</taxon>
        <taxon>Cellulomonadaceae</taxon>
        <taxon>Oerskovia</taxon>
    </lineage>
</organism>
<feature type="domain" description="Terminase large subunit-like endonuclease" evidence="2">
    <location>
        <begin position="355"/>
        <end position="474"/>
    </location>
</feature>